<dbReference type="EMBL" id="WNKQ01000010">
    <property type="protein sequence ID" value="KAF5848609.1"/>
    <property type="molecule type" value="Genomic_DNA"/>
</dbReference>
<dbReference type="AlphaFoldDB" id="A0A8H6DUN5"/>
<dbReference type="GO" id="GO:0032259">
    <property type="term" value="P:methylation"/>
    <property type="evidence" value="ECO:0007669"/>
    <property type="project" value="UniProtKB-KW"/>
</dbReference>
<dbReference type="PROSITE" id="PS51683">
    <property type="entry name" value="SAM_OMT_II"/>
    <property type="match status" value="1"/>
</dbReference>
<dbReference type="InterPro" id="IPR036388">
    <property type="entry name" value="WH-like_DNA-bd_sf"/>
</dbReference>
<protein>
    <recommendedName>
        <fullName evidence="4">O-methyltransferase C-terminal domain-containing protein</fullName>
    </recommendedName>
</protein>
<organism evidence="5 6">
    <name type="scientific">Cochliobolus sativus</name>
    <name type="common">Common root rot and spot blotch fungus</name>
    <name type="synonym">Bipolaris sorokiniana</name>
    <dbReference type="NCBI Taxonomy" id="45130"/>
    <lineage>
        <taxon>Eukaryota</taxon>
        <taxon>Fungi</taxon>
        <taxon>Dikarya</taxon>
        <taxon>Ascomycota</taxon>
        <taxon>Pezizomycotina</taxon>
        <taxon>Dothideomycetes</taxon>
        <taxon>Pleosporomycetidae</taxon>
        <taxon>Pleosporales</taxon>
        <taxon>Pleosporineae</taxon>
        <taxon>Pleosporaceae</taxon>
        <taxon>Bipolaris</taxon>
    </lineage>
</organism>
<keyword evidence="2" id="KW-0808">Transferase</keyword>
<dbReference type="Pfam" id="PF00891">
    <property type="entry name" value="Methyltransf_2"/>
    <property type="match status" value="1"/>
</dbReference>
<dbReference type="PANTHER" id="PTHR43712">
    <property type="entry name" value="PUTATIVE (AFU_ORTHOLOGUE AFUA_4G14580)-RELATED"/>
    <property type="match status" value="1"/>
</dbReference>
<evidence type="ECO:0000259" key="4">
    <source>
        <dbReference type="Pfam" id="PF00891"/>
    </source>
</evidence>
<accession>A0A8H6DUN5</accession>
<comment type="caution">
    <text evidence="5">The sequence shown here is derived from an EMBL/GenBank/DDBJ whole genome shotgun (WGS) entry which is preliminary data.</text>
</comment>
<evidence type="ECO:0000256" key="3">
    <source>
        <dbReference type="ARBA" id="ARBA00022691"/>
    </source>
</evidence>
<keyword evidence="1" id="KW-0489">Methyltransferase</keyword>
<gene>
    <name evidence="5" type="ORF">GGP41_009755</name>
</gene>
<dbReference type="InterPro" id="IPR036390">
    <property type="entry name" value="WH_DNA-bd_sf"/>
</dbReference>
<name>A0A8H6DUN5_COCSA</name>
<dbReference type="InterPro" id="IPR016461">
    <property type="entry name" value="COMT-like"/>
</dbReference>
<sequence length="435" mass="48475">MHFLGFIPVHDMVTSQKKISQSDQACKAMSIRTYACTSVSFILERIVAAGKDYQREDIGLREDLIELGRDLLAALEIPSEFLRRSFWSEPALSAHCKLAVQLGLFQYLKDAGETGSSIDNLTQKTGVDTSLLQRIPHHLVSMKLLTFSNGKFLGTPLSDGLAAENFQKSIDFCYDVARPSFNCFPTFFKEMGYRIPNPGTNGPFQAAHGTELPFFPWLGATPPHLDEFDNFMSAYRAGKPNWYSVGFYPVAAYLIEGFDKDASETLLVDIGGGRGRDVQQFIAEHKAHPGKIVLQDREPIIASVSNQDKLPFELQVYDFLTPQPIKAARAYSLHSTDEEGIKILENLRPALKSGYSQVLLVEIVVSEEEPTIAETAADMMMLAHLAVRERTRVEWEGVLEKAGYRLVGFYNFPGVAESVIEAELREAPRVGKVLV</sequence>
<dbReference type="SUPFAM" id="SSF53335">
    <property type="entry name" value="S-adenosyl-L-methionine-dependent methyltransferases"/>
    <property type="match status" value="1"/>
</dbReference>
<evidence type="ECO:0000256" key="1">
    <source>
        <dbReference type="ARBA" id="ARBA00022603"/>
    </source>
</evidence>
<dbReference type="SUPFAM" id="SSF46785">
    <property type="entry name" value="Winged helix' DNA-binding domain"/>
    <property type="match status" value="1"/>
</dbReference>
<evidence type="ECO:0000313" key="5">
    <source>
        <dbReference type="EMBL" id="KAF5848609.1"/>
    </source>
</evidence>
<dbReference type="Proteomes" id="UP000624244">
    <property type="component" value="Unassembled WGS sequence"/>
</dbReference>
<feature type="domain" description="O-methyltransferase C-terminal" evidence="4">
    <location>
        <begin position="265"/>
        <end position="405"/>
    </location>
</feature>
<reference evidence="5" key="1">
    <citation type="submission" date="2019-11" db="EMBL/GenBank/DDBJ databases">
        <title>Bipolaris sorokiniana Genome sequencing.</title>
        <authorList>
            <person name="Wang H."/>
        </authorList>
    </citation>
    <scope>NUCLEOTIDE SEQUENCE</scope>
</reference>
<dbReference type="PANTHER" id="PTHR43712:SF1">
    <property type="entry name" value="HYPOTHETICAL O-METHYLTRANSFERASE (EUROFUNG)-RELATED"/>
    <property type="match status" value="1"/>
</dbReference>
<keyword evidence="3" id="KW-0949">S-adenosyl-L-methionine</keyword>
<dbReference type="Gene3D" id="3.40.50.150">
    <property type="entry name" value="Vaccinia Virus protein VP39"/>
    <property type="match status" value="1"/>
</dbReference>
<dbReference type="Gene3D" id="1.10.10.10">
    <property type="entry name" value="Winged helix-like DNA-binding domain superfamily/Winged helix DNA-binding domain"/>
    <property type="match status" value="1"/>
</dbReference>
<evidence type="ECO:0000313" key="6">
    <source>
        <dbReference type="Proteomes" id="UP000624244"/>
    </source>
</evidence>
<evidence type="ECO:0000256" key="2">
    <source>
        <dbReference type="ARBA" id="ARBA00022679"/>
    </source>
</evidence>
<dbReference type="InterPro" id="IPR001077">
    <property type="entry name" value="COMT_C"/>
</dbReference>
<proteinExistence type="predicted"/>
<dbReference type="GO" id="GO:0008171">
    <property type="term" value="F:O-methyltransferase activity"/>
    <property type="evidence" value="ECO:0007669"/>
    <property type="project" value="InterPro"/>
</dbReference>
<dbReference type="InterPro" id="IPR029063">
    <property type="entry name" value="SAM-dependent_MTases_sf"/>
</dbReference>